<gene>
    <name evidence="6" type="ORF">MNEG_10308</name>
</gene>
<dbReference type="GO" id="GO:0005524">
    <property type="term" value="F:ATP binding"/>
    <property type="evidence" value="ECO:0007669"/>
    <property type="project" value="UniProtKB-KW"/>
</dbReference>
<keyword evidence="5" id="KW-0067">ATP-binding</keyword>
<keyword evidence="4" id="KW-0418">Kinase</keyword>
<name>A0A0D2M9L2_9CHLO</name>
<evidence type="ECO:0008006" key="8">
    <source>
        <dbReference type="Google" id="ProtNLM"/>
    </source>
</evidence>
<dbReference type="STRING" id="145388.A0A0D2M9L2"/>
<evidence type="ECO:0000256" key="5">
    <source>
        <dbReference type="ARBA" id="ARBA00022840"/>
    </source>
</evidence>
<dbReference type="SUPFAM" id="SSF56112">
    <property type="entry name" value="Protein kinase-like (PK-like)"/>
    <property type="match status" value="1"/>
</dbReference>
<dbReference type="AlphaFoldDB" id="A0A0D2M9L2"/>
<dbReference type="InterPro" id="IPR050494">
    <property type="entry name" value="Ser_Thr_dual-spec_kinase"/>
</dbReference>
<protein>
    <recommendedName>
        <fullName evidence="8">Protein kinase domain-containing protein</fullName>
    </recommendedName>
</protein>
<dbReference type="RefSeq" id="XP_013896676.1">
    <property type="nucleotide sequence ID" value="XM_014041222.1"/>
</dbReference>
<keyword evidence="1" id="KW-0723">Serine/threonine-protein kinase</keyword>
<evidence type="ECO:0000256" key="3">
    <source>
        <dbReference type="ARBA" id="ARBA00022741"/>
    </source>
</evidence>
<dbReference type="PANTHER" id="PTHR24058:SF103">
    <property type="entry name" value="SERINE_THREONINE-PROTEIN KINASE PRP4 HOMOLOG"/>
    <property type="match status" value="1"/>
</dbReference>
<evidence type="ECO:0000256" key="4">
    <source>
        <dbReference type="ARBA" id="ARBA00022777"/>
    </source>
</evidence>
<evidence type="ECO:0000313" key="6">
    <source>
        <dbReference type="EMBL" id="KIY97656.1"/>
    </source>
</evidence>
<organism evidence="6 7">
    <name type="scientific">Monoraphidium neglectum</name>
    <dbReference type="NCBI Taxonomy" id="145388"/>
    <lineage>
        <taxon>Eukaryota</taxon>
        <taxon>Viridiplantae</taxon>
        <taxon>Chlorophyta</taxon>
        <taxon>core chlorophytes</taxon>
        <taxon>Chlorophyceae</taxon>
        <taxon>CS clade</taxon>
        <taxon>Sphaeropleales</taxon>
        <taxon>Selenastraceae</taxon>
        <taxon>Monoraphidium</taxon>
    </lineage>
</organism>
<dbReference type="GO" id="GO:0004674">
    <property type="term" value="F:protein serine/threonine kinase activity"/>
    <property type="evidence" value="ECO:0007669"/>
    <property type="project" value="UniProtKB-KW"/>
</dbReference>
<sequence length="127" mass="13949">MLRAMMDVKGPFPRKMLKKGIFAEKHFEDDANMSFALLEEDPVTKMPVRRLIPNPTVKNSFAQLLSRSEGDRSRVAALADLLDRMMALDPEKRIDPDAALRHPFVRDYVPKKKGAAGGAGAGAAAGE</sequence>
<dbReference type="EMBL" id="KK102483">
    <property type="protein sequence ID" value="KIY97656.1"/>
    <property type="molecule type" value="Genomic_DNA"/>
</dbReference>
<keyword evidence="3" id="KW-0547">Nucleotide-binding</keyword>
<dbReference type="Gene3D" id="1.10.510.10">
    <property type="entry name" value="Transferase(Phosphotransferase) domain 1"/>
    <property type="match status" value="1"/>
</dbReference>
<dbReference type="Proteomes" id="UP000054498">
    <property type="component" value="Unassembled WGS sequence"/>
</dbReference>
<keyword evidence="2" id="KW-0808">Transferase</keyword>
<dbReference type="OrthoDB" id="3967at2759"/>
<dbReference type="InterPro" id="IPR011009">
    <property type="entry name" value="Kinase-like_dom_sf"/>
</dbReference>
<accession>A0A0D2M9L2</accession>
<dbReference type="GeneID" id="25727457"/>
<keyword evidence="7" id="KW-1185">Reference proteome</keyword>
<proteinExistence type="predicted"/>
<reference evidence="6 7" key="1">
    <citation type="journal article" date="2013" name="BMC Genomics">
        <title>Reconstruction of the lipid metabolism for the microalga Monoraphidium neglectum from its genome sequence reveals characteristics suitable for biofuel production.</title>
        <authorList>
            <person name="Bogen C."/>
            <person name="Al-Dilaimi A."/>
            <person name="Albersmeier A."/>
            <person name="Wichmann J."/>
            <person name="Grundmann M."/>
            <person name="Rupp O."/>
            <person name="Lauersen K.J."/>
            <person name="Blifernez-Klassen O."/>
            <person name="Kalinowski J."/>
            <person name="Goesmann A."/>
            <person name="Mussgnug J.H."/>
            <person name="Kruse O."/>
        </authorList>
    </citation>
    <scope>NUCLEOTIDE SEQUENCE [LARGE SCALE GENOMIC DNA]</scope>
    <source>
        <strain evidence="6 7">SAG 48.87</strain>
    </source>
</reference>
<evidence type="ECO:0000256" key="1">
    <source>
        <dbReference type="ARBA" id="ARBA00022527"/>
    </source>
</evidence>
<evidence type="ECO:0000256" key="2">
    <source>
        <dbReference type="ARBA" id="ARBA00022679"/>
    </source>
</evidence>
<evidence type="ECO:0000313" key="7">
    <source>
        <dbReference type="Proteomes" id="UP000054498"/>
    </source>
</evidence>
<dbReference type="PANTHER" id="PTHR24058">
    <property type="entry name" value="DUAL SPECIFICITY PROTEIN KINASE"/>
    <property type="match status" value="1"/>
</dbReference>
<dbReference type="KEGG" id="mng:MNEG_10308"/>